<keyword evidence="3" id="KW-1185">Reference proteome</keyword>
<dbReference type="OrthoDB" id="9786422at2"/>
<dbReference type="InterPro" id="IPR038740">
    <property type="entry name" value="BioF2-like_GNAT_dom"/>
</dbReference>
<dbReference type="RefSeq" id="WP_115832585.1">
    <property type="nucleotide sequence ID" value="NZ_QNUL01000018.1"/>
</dbReference>
<proteinExistence type="predicted"/>
<dbReference type="EMBL" id="QNUL01000018">
    <property type="protein sequence ID" value="REA58833.1"/>
    <property type="molecule type" value="Genomic_DNA"/>
</dbReference>
<dbReference type="Pfam" id="PF13480">
    <property type="entry name" value="Acetyltransf_6"/>
    <property type="match status" value="1"/>
</dbReference>
<protein>
    <recommendedName>
        <fullName evidence="1">BioF2-like acetyltransferase domain-containing protein</fullName>
    </recommendedName>
</protein>
<evidence type="ECO:0000313" key="2">
    <source>
        <dbReference type="EMBL" id="REA58833.1"/>
    </source>
</evidence>
<sequence length="323" mass="37323">MPEYKNLKNNYYKIISNGNIEKNKVEFDIFLYLTTTHLTAQTRKPVIYFQFYRNTYPTPIAIFQCTAPLDGLCHSAPSAPFGSIQCQDDCSKEEIDYFIKSIIEQLNFRRVKNLQINHYAYCYSEPHAEVIASLYATNGFRCSKEKINHHIPVSAQHFRELIVPAEHRRLKKCERSALIAQMDTDSDPGKIYQFLSYCRQVKGYVLPLSQSQLTTLIVHFPNHVRTFSVQLAGKIIAMVVTIRVNSRILYNFLIDSLPEFNKYSPTVMLVNCVYQYCQQQKIEILDLGTSLDQSGREKASLIRFKENIGGVRSVKKSFCIRLN</sequence>
<dbReference type="Proteomes" id="UP000256373">
    <property type="component" value="Unassembled WGS sequence"/>
</dbReference>
<reference evidence="2 3" key="1">
    <citation type="submission" date="2018-07" db="EMBL/GenBank/DDBJ databases">
        <title>Dyadobacter roseus sp. nov., isolated from rose rhizosphere soil.</title>
        <authorList>
            <person name="Chen L."/>
        </authorList>
    </citation>
    <scope>NUCLEOTIDE SEQUENCE [LARGE SCALE GENOMIC DNA]</scope>
    <source>
        <strain evidence="2 3">RS19</strain>
    </source>
</reference>
<evidence type="ECO:0000259" key="1">
    <source>
        <dbReference type="Pfam" id="PF13480"/>
    </source>
</evidence>
<feature type="domain" description="BioF2-like acetyltransferase" evidence="1">
    <location>
        <begin position="207"/>
        <end position="290"/>
    </location>
</feature>
<dbReference type="Gene3D" id="3.40.630.30">
    <property type="match status" value="1"/>
</dbReference>
<accession>A0A3D8Y8D8</accession>
<dbReference type="AlphaFoldDB" id="A0A3D8Y8D8"/>
<evidence type="ECO:0000313" key="3">
    <source>
        <dbReference type="Proteomes" id="UP000256373"/>
    </source>
</evidence>
<name>A0A3D8Y8D8_9BACT</name>
<dbReference type="SUPFAM" id="SSF55729">
    <property type="entry name" value="Acyl-CoA N-acyltransferases (Nat)"/>
    <property type="match status" value="1"/>
</dbReference>
<dbReference type="InterPro" id="IPR016181">
    <property type="entry name" value="Acyl_CoA_acyltransferase"/>
</dbReference>
<organism evidence="2 3">
    <name type="scientific">Dyadobacter luteus</name>
    <dbReference type="NCBI Taxonomy" id="2259619"/>
    <lineage>
        <taxon>Bacteria</taxon>
        <taxon>Pseudomonadati</taxon>
        <taxon>Bacteroidota</taxon>
        <taxon>Cytophagia</taxon>
        <taxon>Cytophagales</taxon>
        <taxon>Spirosomataceae</taxon>
        <taxon>Dyadobacter</taxon>
    </lineage>
</organism>
<comment type="caution">
    <text evidence="2">The sequence shown here is derived from an EMBL/GenBank/DDBJ whole genome shotgun (WGS) entry which is preliminary data.</text>
</comment>
<gene>
    <name evidence="2" type="ORF">DSL64_19370</name>
</gene>